<comment type="similarity">
    <text evidence="1">Belongs to the sigma-70 factor family. ECF subfamily.</text>
</comment>
<dbReference type="InterPro" id="IPR036388">
    <property type="entry name" value="WH-like_DNA-bd_sf"/>
</dbReference>
<keyword evidence="5" id="KW-0804">Transcription</keyword>
<reference evidence="8 9" key="1">
    <citation type="submission" date="2020-12" db="EMBL/GenBank/DDBJ databases">
        <title>Vagococcus allomyrinae sp. nov. and Enterococcus lavae sp. nov., isolated from the larvae of Allomyrina dichotoma.</title>
        <authorList>
            <person name="Lee S.D."/>
        </authorList>
    </citation>
    <scope>NUCLEOTIDE SEQUENCE [LARGE SCALE GENOMIC DNA]</scope>
    <source>
        <strain evidence="8 9">BWM-S5</strain>
    </source>
</reference>
<sequence>MDDEIVELLKKQDFKGLELLIELLGNDIIKTICAVLNRPEEYSHHKDAENEVFYKLWKGISQFNEEKSSLKTWVLTITRNTCIDKKRTILRTGTIPLDNIKEHPAYDRYLEKEEFLELIHSLKSEDQWIFLSYYFYQETPQQIAETLNIEATQVYNRLSRGRKKLKTVFEQEGYHGKHL</sequence>
<evidence type="ECO:0000256" key="3">
    <source>
        <dbReference type="ARBA" id="ARBA00023082"/>
    </source>
</evidence>
<dbReference type="SUPFAM" id="SSF88946">
    <property type="entry name" value="Sigma2 domain of RNA polymerase sigma factors"/>
    <property type="match status" value="1"/>
</dbReference>
<evidence type="ECO:0000256" key="4">
    <source>
        <dbReference type="ARBA" id="ARBA00023125"/>
    </source>
</evidence>
<accession>A0ABS4CI11</accession>
<dbReference type="InterPro" id="IPR014284">
    <property type="entry name" value="RNA_pol_sigma-70_dom"/>
</dbReference>
<dbReference type="InterPro" id="IPR039425">
    <property type="entry name" value="RNA_pol_sigma-70-like"/>
</dbReference>
<dbReference type="SUPFAM" id="SSF88659">
    <property type="entry name" value="Sigma3 and sigma4 domains of RNA polymerase sigma factors"/>
    <property type="match status" value="1"/>
</dbReference>
<name>A0ABS4CI11_9ENTE</name>
<dbReference type="RefSeq" id="WP_209556710.1">
    <property type="nucleotide sequence ID" value="NZ_JAEDXU010000002.1"/>
</dbReference>
<evidence type="ECO:0000259" key="6">
    <source>
        <dbReference type="Pfam" id="PF04542"/>
    </source>
</evidence>
<evidence type="ECO:0000256" key="1">
    <source>
        <dbReference type="ARBA" id="ARBA00010641"/>
    </source>
</evidence>
<protein>
    <submittedName>
        <fullName evidence="8">Sigma-70 family RNA polymerase sigma factor</fullName>
    </submittedName>
</protein>
<dbReference type="InterPro" id="IPR013324">
    <property type="entry name" value="RNA_pol_sigma_r3/r4-like"/>
</dbReference>
<keyword evidence="2" id="KW-0805">Transcription regulation</keyword>
<proteinExistence type="inferred from homology"/>
<keyword evidence="3" id="KW-0731">Sigma factor</keyword>
<keyword evidence="9" id="KW-1185">Reference proteome</keyword>
<evidence type="ECO:0000256" key="5">
    <source>
        <dbReference type="ARBA" id="ARBA00023163"/>
    </source>
</evidence>
<dbReference type="Gene3D" id="1.10.10.10">
    <property type="entry name" value="Winged helix-like DNA-binding domain superfamily/Winged helix DNA-binding domain"/>
    <property type="match status" value="1"/>
</dbReference>
<gene>
    <name evidence="8" type="ORF">I6N96_06355</name>
</gene>
<evidence type="ECO:0000313" key="8">
    <source>
        <dbReference type="EMBL" id="MBP1045897.1"/>
    </source>
</evidence>
<evidence type="ECO:0000313" key="9">
    <source>
        <dbReference type="Proteomes" id="UP000673375"/>
    </source>
</evidence>
<dbReference type="Gene3D" id="1.10.1740.10">
    <property type="match status" value="1"/>
</dbReference>
<comment type="caution">
    <text evidence="8">The sequence shown here is derived from an EMBL/GenBank/DDBJ whole genome shotgun (WGS) entry which is preliminary data.</text>
</comment>
<feature type="domain" description="RNA polymerase sigma-70 region 2" evidence="6">
    <location>
        <begin position="43"/>
        <end position="88"/>
    </location>
</feature>
<dbReference type="PANTHER" id="PTHR43133:SF8">
    <property type="entry name" value="RNA POLYMERASE SIGMA FACTOR HI_1459-RELATED"/>
    <property type="match status" value="1"/>
</dbReference>
<dbReference type="InterPro" id="IPR013249">
    <property type="entry name" value="RNA_pol_sigma70_r4_t2"/>
</dbReference>
<evidence type="ECO:0000256" key="2">
    <source>
        <dbReference type="ARBA" id="ARBA00023015"/>
    </source>
</evidence>
<keyword evidence="4" id="KW-0238">DNA-binding</keyword>
<dbReference type="Pfam" id="PF08281">
    <property type="entry name" value="Sigma70_r4_2"/>
    <property type="match status" value="1"/>
</dbReference>
<dbReference type="EMBL" id="JAEDXU010000002">
    <property type="protein sequence ID" value="MBP1045897.1"/>
    <property type="molecule type" value="Genomic_DNA"/>
</dbReference>
<dbReference type="InterPro" id="IPR013325">
    <property type="entry name" value="RNA_pol_sigma_r2"/>
</dbReference>
<feature type="domain" description="RNA polymerase sigma factor 70 region 4 type 2" evidence="7">
    <location>
        <begin position="113"/>
        <end position="165"/>
    </location>
</feature>
<dbReference type="Pfam" id="PF04542">
    <property type="entry name" value="Sigma70_r2"/>
    <property type="match status" value="1"/>
</dbReference>
<organism evidence="8 9">
    <name type="scientific">Enterococcus larvae</name>
    <dbReference type="NCBI Taxonomy" id="2794352"/>
    <lineage>
        <taxon>Bacteria</taxon>
        <taxon>Bacillati</taxon>
        <taxon>Bacillota</taxon>
        <taxon>Bacilli</taxon>
        <taxon>Lactobacillales</taxon>
        <taxon>Enterococcaceae</taxon>
        <taxon>Enterococcus</taxon>
    </lineage>
</organism>
<evidence type="ECO:0000259" key="7">
    <source>
        <dbReference type="Pfam" id="PF08281"/>
    </source>
</evidence>
<dbReference type="NCBIfam" id="TIGR02937">
    <property type="entry name" value="sigma70-ECF"/>
    <property type="match status" value="1"/>
</dbReference>
<dbReference type="PANTHER" id="PTHR43133">
    <property type="entry name" value="RNA POLYMERASE ECF-TYPE SIGMA FACTO"/>
    <property type="match status" value="1"/>
</dbReference>
<dbReference type="Proteomes" id="UP000673375">
    <property type="component" value="Unassembled WGS sequence"/>
</dbReference>
<dbReference type="InterPro" id="IPR007627">
    <property type="entry name" value="RNA_pol_sigma70_r2"/>
</dbReference>